<organism evidence="2">
    <name type="scientific">hydrothermal vent metagenome</name>
    <dbReference type="NCBI Taxonomy" id="652676"/>
    <lineage>
        <taxon>unclassified sequences</taxon>
        <taxon>metagenomes</taxon>
        <taxon>ecological metagenomes</taxon>
    </lineage>
</organism>
<name>A0A3B0Z344_9ZZZZ</name>
<feature type="domain" description="AsmA" evidence="1">
    <location>
        <begin position="8"/>
        <end position="142"/>
    </location>
</feature>
<dbReference type="PANTHER" id="PTHR30441:SF8">
    <property type="entry name" value="DUF748 DOMAIN-CONTAINING PROTEIN"/>
    <property type="match status" value="1"/>
</dbReference>
<dbReference type="AlphaFoldDB" id="A0A3B0Z344"/>
<dbReference type="InterPro" id="IPR007844">
    <property type="entry name" value="AsmA"/>
</dbReference>
<dbReference type="GO" id="GO:0005886">
    <property type="term" value="C:plasma membrane"/>
    <property type="evidence" value="ECO:0007669"/>
    <property type="project" value="TreeGrafter"/>
</dbReference>
<sequence>MRLFRSIIKGVCVALILLVALAALPFFVSAEKYHETIEQLVSQALDRQVVIRKIQYQLFPLPHLEGINVTISSNENKGEAIIGSINIWLDPRTLFTKKINIHRIHLNGVATNQQFIESYIDEWQAMTKNKSSAKENFVQLQNLSASAITLRTHANQRFGPFSFDTKFGGKHGFQKINVALEDRRLDVTLTPNQGSYNIRVYGYGLPPPLRKYTNINEFSFSGILTDSVFDITHFRVQAYEGVSEGNIVIDWSNNLYTVNGNMNIAALNLQRLNMQIKNNPVQGQLDAMIAFSAQHQDYHQLLVVASLEGSLILQKGKIYNEKKSVLKFDSITTQFTFNNKQIALSDIAISNDIGTIRAEKGFISWGNGWHIKTKIQSDKLALTPLIKNHVNKPAPSGMIRGSVELKLSAQEPENLFDNPEIIVNLLLEDAQLKNNLSVEKITLSAEYRDNKVNNAEIRINGFGGNAEIDNINFSWKDKWIVSADITTYQLHLKELIKPYSDEKIASGMLNAKLTINLKSNHFDQFIESATLTGNIAIQDGMIYNNNSPHTKSNKAEPHWFSFQDLETKILVKKNNLSLSNTKISSYSGHFYSELTRLSWKNQFRLTSDLTSEHINIEKLTQHWFDDQTITGSLSGTTNFNLTGENVAALFEEPSIMGKFYVQNGIFYKADLAKASTGRQSNNSNDEKTEFSELSGKIRVKNKNIRLTKLTIISPSISAEGHIKINENDVMEGKLHVGLRSTGGLMNVPLNISGSFSDPNVTPSGSAMLGAALGTSVVGPGLGTLLGLTTSKIFTGIGNLFSRTKKEDAEQERIDNAEFYSPH</sequence>
<dbReference type="InterPro" id="IPR052894">
    <property type="entry name" value="AsmA-related"/>
</dbReference>
<accession>A0A3B0Z344</accession>
<proteinExistence type="predicted"/>
<dbReference type="PANTHER" id="PTHR30441">
    <property type="entry name" value="DUF748 DOMAIN-CONTAINING PROTEIN"/>
    <property type="match status" value="1"/>
</dbReference>
<evidence type="ECO:0000313" key="2">
    <source>
        <dbReference type="EMBL" id="VAW83390.1"/>
    </source>
</evidence>
<evidence type="ECO:0000259" key="1">
    <source>
        <dbReference type="Pfam" id="PF05170"/>
    </source>
</evidence>
<dbReference type="EMBL" id="UOFO01000003">
    <property type="protein sequence ID" value="VAW83390.1"/>
    <property type="molecule type" value="Genomic_DNA"/>
</dbReference>
<dbReference type="GO" id="GO:0090313">
    <property type="term" value="P:regulation of protein targeting to membrane"/>
    <property type="evidence" value="ECO:0007669"/>
    <property type="project" value="TreeGrafter"/>
</dbReference>
<dbReference type="Pfam" id="PF05170">
    <property type="entry name" value="AsmA"/>
    <property type="match status" value="1"/>
</dbReference>
<gene>
    <name evidence="2" type="ORF">MNBD_GAMMA16-423</name>
</gene>
<reference evidence="2" key="1">
    <citation type="submission" date="2018-06" db="EMBL/GenBank/DDBJ databases">
        <authorList>
            <person name="Zhirakovskaya E."/>
        </authorList>
    </citation>
    <scope>NUCLEOTIDE SEQUENCE</scope>
</reference>
<protein>
    <recommendedName>
        <fullName evidence="1">AsmA domain-containing protein</fullName>
    </recommendedName>
</protein>